<name>A0A7W6NJP0_9HYPH</name>
<reference evidence="1 2" key="1">
    <citation type="submission" date="2020-08" db="EMBL/GenBank/DDBJ databases">
        <title>Genomic Encyclopedia of Type Strains, Phase IV (KMG-IV): sequencing the most valuable type-strain genomes for metagenomic binning, comparative biology and taxonomic classification.</title>
        <authorList>
            <person name="Goeker M."/>
        </authorList>
    </citation>
    <scope>NUCLEOTIDE SEQUENCE [LARGE SCALE GENOMIC DNA]</scope>
    <source>
        <strain evidence="1 2">DSM 29853</strain>
    </source>
</reference>
<organism evidence="1 2">
    <name type="scientific">Gellertiella hungarica</name>
    <dbReference type="NCBI Taxonomy" id="1572859"/>
    <lineage>
        <taxon>Bacteria</taxon>
        <taxon>Pseudomonadati</taxon>
        <taxon>Pseudomonadota</taxon>
        <taxon>Alphaproteobacteria</taxon>
        <taxon>Hyphomicrobiales</taxon>
        <taxon>Rhizobiaceae</taxon>
        <taxon>Gellertiella</taxon>
    </lineage>
</organism>
<keyword evidence="2" id="KW-1185">Reference proteome</keyword>
<protein>
    <submittedName>
        <fullName evidence="1">Uncharacterized protein</fullName>
    </submittedName>
</protein>
<proteinExistence type="predicted"/>
<dbReference type="AlphaFoldDB" id="A0A7W6NJP0"/>
<dbReference type="EMBL" id="JACIEZ010000001">
    <property type="protein sequence ID" value="MBB4063699.1"/>
    <property type="molecule type" value="Genomic_DNA"/>
</dbReference>
<sequence>MGMKIGDLPAVAEAELAHRIPASKDGATSFLTVEQIRAKAGTGSVGGDAISADSLEQAALLKKIGGLGTKQGSGERVLLGVLRQNSEGSGWAFLDDTDHARIGFASVSQDANGITLSHGFTGTKVRSLLAVPDETFAVRGLAVGASVGLSSSVLWLGLPLSVALRMETSADVVTEVIGDPAWTVDQFAVAHSAGTMTITHPAVYDIGVAPIVNGIRQSGSSPPIPGIPVSGGFGGVGNETKFGVEYVAPMTARARWTSGTAFTVDTDFEGTFSATFSAGTLTVAHPAATMADDLILSSEGYRFQMLTKTTTGFTGQFLNAAGSVVTTPDSSCTLTFLRAASLAKRKTRTDRHWVSFSRGYAKANPNKVWSTTGNIWLFGVLAD</sequence>
<accession>A0A7W6NJP0</accession>
<evidence type="ECO:0000313" key="2">
    <source>
        <dbReference type="Proteomes" id="UP000528286"/>
    </source>
</evidence>
<dbReference type="RefSeq" id="WP_183364866.1">
    <property type="nucleotide sequence ID" value="NZ_JACIEZ010000001.1"/>
</dbReference>
<evidence type="ECO:0000313" key="1">
    <source>
        <dbReference type="EMBL" id="MBB4063699.1"/>
    </source>
</evidence>
<comment type="caution">
    <text evidence="1">The sequence shown here is derived from an EMBL/GenBank/DDBJ whole genome shotgun (WGS) entry which is preliminary data.</text>
</comment>
<gene>
    <name evidence="1" type="ORF">GGR23_000860</name>
</gene>
<dbReference type="Proteomes" id="UP000528286">
    <property type="component" value="Unassembled WGS sequence"/>
</dbReference>